<protein>
    <recommendedName>
        <fullName evidence="4">Transposase</fullName>
    </recommendedName>
</protein>
<gene>
    <name evidence="2" type="ORF">HGA06_00440</name>
</gene>
<evidence type="ECO:0000313" key="2">
    <source>
        <dbReference type="EMBL" id="NKY12687.1"/>
    </source>
</evidence>
<proteinExistence type="predicted"/>
<evidence type="ECO:0000313" key="3">
    <source>
        <dbReference type="Proteomes" id="UP000570003"/>
    </source>
</evidence>
<name>A0AA44DAB2_STRE0</name>
<dbReference type="AlphaFoldDB" id="A0AA44DAB2"/>
<comment type="caution">
    <text evidence="2">The sequence shown here is derived from an EMBL/GenBank/DDBJ whole genome shotgun (WGS) entry which is preliminary data.</text>
</comment>
<evidence type="ECO:0008006" key="4">
    <source>
        <dbReference type="Google" id="ProtNLM"/>
    </source>
</evidence>
<accession>A0AA44DAB2</accession>
<keyword evidence="3" id="KW-1185">Reference proteome</keyword>
<dbReference type="EMBL" id="JAAXOU010000002">
    <property type="protein sequence ID" value="NKY12687.1"/>
    <property type="molecule type" value="Genomic_DNA"/>
</dbReference>
<evidence type="ECO:0000256" key="1">
    <source>
        <dbReference type="SAM" id="MobiDB-lite"/>
    </source>
</evidence>
<reference evidence="2 3" key="1">
    <citation type="submission" date="2020-04" db="EMBL/GenBank/DDBJ databases">
        <title>MicrobeNet Type strains.</title>
        <authorList>
            <person name="Nicholson A.C."/>
        </authorList>
    </citation>
    <scope>NUCLEOTIDE SEQUENCE [LARGE SCALE GENOMIC DNA]</scope>
    <source>
        <strain evidence="2 3">DSM 40738</strain>
    </source>
</reference>
<dbReference type="Proteomes" id="UP000570003">
    <property type="component" value="Unassembled WGS sequence"/>
</dbReference>
<dbReference type="RefSeq" id="WP_168436969.1">
    <property type="nucleotide sequence ID" value="NZ_JAAXOU010000002.1"/>
</dbReference>
<feature type="region of interest" description="Disordered" evidence="1">
    <location>
        <begin position="21"/>
        <end position="43"/>
    </location>
</feature>
<organism evidence="2 3">
    <name type="scientific">Streptomyces somaliensis (strain ATCC 33201 / DSM 40738 / JCM 12659 / KCTC 9044 / NCTC 11332 / NRRL B-12077 / IP 733)</name>
    <dbReference type="NCBI Taxonomy" id="1134445"/>
    <lineage>
        <taxon>Bacteria</taxon>
        <taxon>Bacillati</taxon>
        <taxon>Actinomycetota</taxon>
        <taxon>Actinomycetes</taxon>
        <taxon>Kitasatosporales</taxon>
        <taxon>Streptomycetaceae</taxon>
        <taxon>Streptomyces</taxon>
    </lineage>
</organism>
<sequence>MPRAATACRRSIRHRIPGKIDNRAARLRKGSRGGRPPDFGEERYKKRNTVERAINRLNHVRAVARYDKRGYVYPGTATAASLGAFSFATPG</sequence>